<reference evidence="2 3" key="1">
    <citation type="submission" date="2016-10" db="EMBL/GenBank/DDBJ databases">
        <authorList>
            <person name="de Groot N.N."/>
        </authorList>
    </citation>
    <scope>NUCLEOTIDE SEQUENCE [LARGE SCALE GENOMIC DNA]</scope>
    <source>
        <strain evidence="2 3">DSM 26880</strain>
    </source>
</reference>
<keyword evidence="3" id="KW-1185">Reference proteome</keyword>
<accession>A0A1H3NZE8</accession>
<protein>
    <submittedName>
        <fullName evidence="2">Uncharacterized protein</fullName>
    </submittedName>
</protein>
<dbReference type="OrthoDB" id="7597200at2"/>
<gene>
    <name evidence="2" type="ORF">SAMN05444340_1399</name>
</gene>
<dbReference type="STRING" id="321339.SAMN05444340_1399"/>
<dbReference type="EMBL" id="FNPF01000039">
    <property type="protein sequence ID" value="SDY94256.1"/>
    <property type="molecule type" value="Genomic_DNA"/>
</dbReference>
<feature type="transmembrane region" description="Helical" evidence="1">
    <location>
        <begin position="16"/>
        <end position="37"/>
    </location>
</feature>
<evidence type="ECO:0000313" key="3">
    <source>
        <dbReference type="Proteomes" id="UP000199286"/>
    </source>
</evidence>
<keyword evidence="1" id="KW-0812">Transmembrane</keyword>
<dbReference type="AlphaFoldDB" id="A0A1H3NZE8"/>
<dbReference type="Proteomes" id="UP000199286">
    <property type="component" value="Unassembled WGS sequence"/>
</dbReference>
<keyword evidence="1" id="KW-0472">Membrane</keyword>
<keyword evidence="1" id="KW-1133">Transmembrane helix</keyword>
<evidence type="ECO:0000313" key="2">
    <source>
        <dbReference type="EMBL" id="SDY94256.1"/>
    </source>
</evidence>
<sequence>MTGRAETRSRFASRGFWIAVAIAIALVVAAANVHLVYVSLASQPACVPHLQAPDHGGTTYRAAKSAC</sequence>
<evidence type="ECO:0000256" key="1">
    <source>
        <dbReference type="SAM" id="Phobius"/>
    </source>
</evidence>
<dbReference type="RefSeq" id="WP_089886463.1">
    <property type="nucleotide sequence ID" value="NZ_FNPF01000039.1"/>
</dbReference>
<organism evidence="2 3">
    <name type="scientific">Citreimonas salinaria</name>
    <dbReference type="NCBI Taxonomy" id="321339"/>
    <lineage>
        <taxon>Bacteria</taxon>
        <taxon>Pseudomonadati</taxon>
        <taxon>Pseudomonadota</taxon>
        <taxon>Alphaproteobacteria</taxon>
        <taxon>Rhodobacterales</taxon>
        <taxon>Roseobacteraceae</taxon>
        <taxon>Citreimonas</taxon>
    </lineage>
</organism>
<name>A0A1H3NZE8_9RHOB</name>
<proteinExistence type="predicted"/>